<comment type="caution">
    <text evidence="2">The sequence shown here is derived from an EMBL/GenBank/DDBJ whole genome shotgun (WGS) entry which is preliminary data.</text>
</comment>
<feature type="compositionally biased region" description="Basic residues" evidence="1">
    <location>
        <begin position="156"/>
        <end position="167"/>
    </location>
</feature>
<feature type="compositionally biased region" description="Basic and acidic residues" evidence="1">
    <location>
        <begin position="107"/>
        <end position="124"/>
    </location>
</feature>
<protein>
    <submittedName>
        <fullName evidence="2">Uncharacterized protein</fullName>
    </submittedName>
</protein>
<evidence type="ECO:0000313" key="2">
    <source>
        <dbReference type="EMBL" id="KAK3362780.1"/>
    </source>
</evidence>
<dbReference type="Proteomes" id="UP001275084">
    <property type="component" value="Unassembled WGS sequence"/>
</dbReference>
<name>A0AAJ0HTU9_9PEZI</name>
<evidence type="ECO:0000256" key="1">
    <source>
        <dbReference type="SAM" id="MobiDB-lite"/>
    </source>
</evidence>
<gene>
    <name evidence="2" type="ORF">B0T25DRAFT_512938</name>
</gene>
<proteinExistence type="predicted"/>
<sequence length="202" mass="23100">MVVYQNTLFVQGSRYWVYTFPHCRHKVLTREQCVAKRQEKVRASTSWSCCGLWSRRERKASDAAKKYYNSSGPRPRPESSNVYSQAVQIVPAGDFNQYIRAQPQAPRRAEKPNCDPFWDPRDRVLPPLPLNITKRSGSSRPQARVVTPTPPPPPRVRIRTGAGRRSRVVLPDPAVVSPSSVTYDNEPLPDDDFLDMMHGFHR</sequence>
<dbReference type="EMBL" id="JAUIQD010000001">
    <property type="protein sequence ID" value="KAK3362780.1"/>
    <property type="molecule type" value="Genomic_DNA"/>
</dbReference>
<reference evidence="2" key="2">
    <citation type="submission" date="2023-06" db="EMBL/GenBank/DDBJ databases">
        <authorList>
            <consortium name="Lawrence Berkeley National Laboratory"/>
            <person name="Haridas S."/>
            <person name="Hensen N."/>
            <person name="Bonometti L."/>
            <person name="Westerberg I."/>
            <person name="Brannstrom I.O."/>
            <person name="Guillou S."/>
            <person name="Cros-Aarteil S."/>
            <person name="Calhoun S."/>
            <person name="Kuo A."/>
            <person name="Mondo S."/>
            <person name="Pangilinan J."/>
            <person name="Riley R."/>
            <person name="Labutti K."/>
            <person name="Andreopoulos B."/>
            <person name="Lipzen A."/>
            <person name="Chen C."/>
            <person name="Yanf M."/>
            <person name="Daum C."/>
            <person name="Ng V."/>
            <person name="Clum A."/>
            <person name="Steindorff A."/>
            <person name="Ohm R."/>
            <person name="Martin F."/>
            <person name="Silar P."/>
            <person name="Natvig D."/>
            <person name="Lalanne C."/>
            <person name="Gautier V."/>
            <person name="Ament-Velasquez S.L."/>
            <person name="Kruys A."/>
            <person name="Hutchinson M.I."/>
            <person name="Powell A.J."/>
            <person name="Barry K."/>
            <person name="Miller A.N."/>
            <person name="Grigoriev I.V."/>
            <person name="Debuchy R."/>
            <person name="Gladieux P."/>
            <person name="Thoren M.H."/>
            <person name="Johannesson H."/>
        </authorList>
    </citation>
    <scope>NUCLEOTIDE SEQUENCE</scope>
    <source>
        <strain evidence="2">CBS 955.72</strain>
    </source>
</reference>
<reference evidence="2" key="1">
    <citation type="journal article" date="2023" name="Mol. Phylogenet. Evol.">
        <title>Genome-scale phylogeny and comparative genomics of the fungal order Sordariales.</title>
        <authorList>
            <person name="Hensen N."/>
            <person name="Bonometti L."/>
            <person name="Westerberg I."/>
            <person name="Brannstrom I.O."/>
            <person name="Guillou S."/>
            <person name="Cros-Aarteil S."/>
            <person name="Calhoun S."/>
            <person name="Haridas S."/>
            <person name="Kuo A."/>
            <person name="Mondo S."/>
            <person name="Pangilinan J."/>
            <person name="Riley R."/>
            <person name="LaButti K."/>
            <person name="Andreopoulos B."/>
            <person name="Lipzen A."/>
            <person name="Chen C."/>
            <person name="Yan M."/>
            <person name="Daum C."/>
            <person name="Ng V."/>
            <person name="Clum A."/>
            <person name="Steindorff A."/>
            <person name="Ohm R.A."/>
            <person name="Martin F."/>
            <person name="Silar P."/>
            <person name="Natvig D.O."/>
            <person name="Lalanne C."/>
            <person name="Gautier V."/>
            <person name="Ament-Velasquez S.L."/>
            <person name="Kruys A."/>
            <person name="Hutchinson M.I."/>
            <person name="Powell A.J."/>
            <person name="Barry K."/>
            <person name="Miller A.N."/>
            <person name="Grigoriev I.V."/>
            <person name="Debuchy R."/>
            <person name="Gladieux P."/>
            <person name="Hiltunen Thoren M."/>
            <person name="Johannesson H."/>
        </authorList>
    </citation>
    <scope>NUCLEOTIDE SEQUENCE</scope>
    <source>
        <strain evidence="2">CBS 955.72</strain>
    </source>
</reference>
<feature type="region of interest" description="Disordered" evidence="1">
    <location>
        <begin position="102"/>
        <end position="190"/>
    </location>
</feature>
<organism evidence="2 3">
    <name type="scientific">Lasiosphaeria hispida</name>
    <dbReference type="NCBI Taxonomy" id="260671"/>
    <lineage>
        <taxon>Eukaryota</taxon>
        <taxon>Fungi</taxon>
        <taxon>Dikarya</taxon>
        <taxon>Ascomycota</taxon>
        <taxon>Pezizomycotina</taxon>
        <taxon>Sordariomycetes</taxon>
        <taxon>Sordariomycetidae</taxon>
        <taxon>Sordariales</taxon>
        <taxon>Lasiosphaeriaceae</taxon>
        <taxon>Lasiosphaeria</taxon>
    </lineage>
</organism>
<accession>A0AAJ0HTU9</accession>
<dbReference type="AlphaFoldDB" id="A0AAJ0HTU9"/>
<evidence type="ECO:0000313" key="3">
    <source>
        <dbReference type="Proteomes" id="UP001275084"/>
    </source>
</evidence>
<keyword evidence="3" id="KW-1185">Reference proteome</keyword>